<evidence type="ECO:0000256" key="2">
    <source>
        <dbReference type="ARBA" id="ARBA00009347"/>
    </source>
</evidence>
<keyword evidence="12" id="KW-1185">Reference proteome</keyword>
<feature type="domain" description="Acyl-CoA dehydrogenase/oxidase N-terminal" evidence="10">
    <location>
        <begin position="10"/>
        <end position="120"/>
    </location>
</feature>
<comment type="cofactor">
    <cofactor evidence="1 7">
        <name>FAD</name>
        <dbReference type="ChEBI" id="CHEBI:57692"/>
    </cofactor>
</comment>
<evidence type="ECO:0000259" key="10">
    <source>
        <dbReference type="Pfam" id="PF02771"/>
    </source>
</evidence>
<organism evidence="11 12">
    <name type="scientific">Dethiosulfatarculus sandiegensis</name>
    <dbReference type="NCBI Taxonomy" id="1429043"/>
    <lineage>
        <taxon>Bacteria</taxon>
        <taxon>Pseudomonadati</taxon>
        <taxon>Thermodesulfobacteriota</taxon>
        <taxon>Desulfarculia</taxon>
        <taxon>Desulfarculales</taxon>
        <taxon>Desulfarculaceae</taxon>
        <taxon>Dethiosulfatarculus</taxon>
    </lineage>
</organism>
<evidence type="ECO:0000256" key="7">
    <source>
        <dbReference type="RuleBase" id="RU362125"/>
    </source>
</evidence>
<dbReference type="Proteomes" id="UP000032233">
    <property type="component" value="Unassembled WGS sequence"/>
</dbReference>
<evidence type="ECO:0000256" key="5">
    <source>
        <dbReference type="ARBA" id="ARBA00022827"/>
    </source>
</evidence>
<dbReference type="Pfam" id="PF02771">
    <property type="entry name" value="Acyl-CoA_dh_N"/>
    <property type="match status" value="1"/>
</dbReference>
<feature type="domain" description="Acyl-CoA oxidase/dehydrogenase middle" evidence="9">
    <location>
        <begin position="124"/>
        <end position="219"/>
    </location>
</feature>
<dbReference type="Pfam" id="PF00441">
    <property type="entry name" value="Acyl-CoA_dh_1"/>
    <property type="match status" value="1"/>
</dbReference>
<evidence type="ECO:0000313" key="11">
    <source>
        <dbReference type="EMBL" id="KIX12366.1"/>
    </source>
</evidence>
<protein>
    <submittedName>
        <fullName evidence="11">Acyl-CoA dehydrogenase</fullName>
    </submittedName>
</protein>
<name>A0A0D2J9I8_9BACT</name>
<proteinExistence type="inferred from homology"/>
<evidence type="ECO:0000259" key="9">
    <source>
        <dbReference type="Pfam" id="PF02770"/>
    </source>
</evidence>
<dbReference type="InParanoid" id="A0A0D2J9I8"/>
<evidence type="ECO:0000259" key="8">
    <source>
        <dbReference type="Pfam" id="PF00441"/>
    </source>
</evidence>
<evidence type="ECO:0000256" key="6">
    <source>
        <dbReference type="ARBA" id="ARBA00023002"/>
    </source>
</evidence>
<dbReference type="AlphaFoldDB" id="A0A0D2J9I8"/>
<dbReference type="GO" id="GO:0050660">
    <property type="term" value="F:flavin adenine dinucleotide binding"/>
    <property type="evidence" value="ECO:0007669"/>
    <property type="project" value="InterPro"/>
</dbReference>
<evidence type="ECO:0000256" key="3">
    <source>
        <dbReference type="ARBA" id="ARBA00011881"/>
    </source>
</evidence>
<dbReference type="PANTHER" id="PTHR43884">
    <property type="entry name" value="ACYL-COA DEHYDROGENASE"/>
    <property type="match status" value="1"/>
</dbReference>
<evidence type="ECO:0000256" key="1">
    <source>
        <dbReference type="ARBA" id="ARBA00001974"/>
    </source>
</evidence>
<evidence type="ECO:0000256" key="4">
    <source>
        <dbReference type="ARBA" id="ARBA00022630"/>
    </source>
</evidence>
<evidence type="ECO:0000313" key="12">
    <source>
        <dbReference type="Proteomes" id="UP000032233"/>
    </source>
</evidence>
<gene>
    <name evidence="11" type="ORF">X474_19390</name>
</gene>
<keyword evidence="4 7" id="KW-0285">Flavoprotein</keyword>
<dbReference type="SUPFAM" id="SSF47203">
    <property type="entry name" value="Acyl-CoA dehydrogenase C-terminal domain-like"/>
    <property type="match status" value="1"/>
</dbReference>
<dbReference type="EMBL" id="AZAC01000033">
    <property type="protein sequence ID" value="KIX12366.1"/>
    <property type="molecule type" value="Genomic_DNA"/>
</dbReference>
<dbReference type="PANTHER" id="PTHR43884:SF12">
    <property type="entry name" value="ISOVALERYL-COA DEHYDROGENASE, MITOCHONDRIAL-RELATED"/>
    <property type="match status" value="1"/>
</dbReference>
<reference evidence="11 12" key="1">
    <citation type="submission" date="2013-11" db="EMBL/GenBank/DDBJ databases">
        <title>Metagenomic analysis of a methanogenic consortium involved in long chain n-alkane degradation.</title>
        <authorList>
            <person name="Davidova I.A."/>
            <person name="Callaghan A.V."/>
            <person name="Wawrik B."/>
            <person name="Pruitt S."/>
            <person name="Marks C."/>
            <person name="Duncan K.E."/>
            <person name="Suflita J.M."/>
        </authorList>
    </citation>
    <scope>NUCLEOTIDE SEQUENCE [LARGE SCALE GENOMIC DNA]</scope>
    <source>
        <strain evidence="11 12">SPR</strain>
    </source>
</reference>
<dbReference type="InterPro" id="IPR036250">
    <property type="entry name" value="AcylCo_DH-like_C"/>
</dbReference>
<dbReference type="InterPro" id="IPR006091">
    <property type="entry name" value="Acyl-CoA_Oxase/DH_mid-dom"/>
</dbReference>
<feature type="domain" description="Acyl-CoA dehydrogenase/oxidase C-terminal" evidence="8">
    <location>
        <begin position="231"/>
        <end position="378"/>
    </location>
</feature>
<dbReference type="OrthoDB" id="9765339at2"/>
<dbReference type="InterPro" id="IPR037069">
    <property type="entry name" value="AcylCoA_DH/ox_N_sf"/>
</dbReference>
<dbReference type="InterPro" id="IPR009100">
    <property type="entry name" value="AcylCoA_DH/oxidase_NM_dom_sf"/>
</dbReference>
<dbReference type="FunFam" id="1.20.140.10:FF:000001">
    <property type="entry name" value="Acyl-CoA dehydrogenase"/>
    <property type="match status" value="1"/>
</dbReference>
<dbReference type="InterPro" id="IPR009075">
    <property type="entry name" value="AcylCo_DH/oxidase_C"/>
</dbReference>
<dbReference type="Gene3D" id="1.10.540.10">
    <property type="entry name" value="Acyl-CoA dehydrogenase/oxidase, N-terminal domain"/>
    <property type="match status" value="1"/>
</dbReference>
<keyword evidence="5 7" id="KW-0274">FAD</keyword>
<comment type="caution">
    <text evidence="11">The sequence shown here is derived from an EMBL/GenBank/DDBJ whole genome shotgun (WGS) entry which is preliminary data.</text>
</comment>
<dbReference type="InterPro" id="IPR013786">
    <property type="entry name" value="AcylCoA_DH/ox_N"/>
</dbReference>
<dbReference type="Gene3D" id="1.20.140.10">
    <property type="entry name" value="Butyryl-CoA Dehydrogenase, subunit A, domain 3"/>
    <property type="match status" value="1"/>
</dbReference>
<dbReference type="PIRSF" id="PIRSF016578">
    <property type="entry name" value="HsaA"/>
    <property type="match status" value="1"/>
</dbReference>
<dbReference type="STRING" id="1429043.X474_19390"/>
<dbReference type="GO" id="GO:0003995">
    <property type="term" value="F:acyl-CoA dehydrogenase activity"/>
    <property type="evidence" value="ECO:0007669"/>
    <property type="project" value="TreeGrafter"/>
</dbReference>
<comment type="subunit">
    <text evidence="3">Homotetramer.</text>
</comment>
<dbReference type="SUPFAM" id="SSF56645">
    <property type="entry name" value="Acyl-CoA dehydrogenase NM domain-like"/>
    <property type="match status" value="1"/>
</dbReference>
<keyword evidence="6 7" id="KW-0560">Oxidoreductase</keyword>
<dbReference type="Pfam" id="PF02770">
    <property type="entry name" value="Acyl-CoA_dh_M"/>
    <property type="match status" value="1"/>
</dbReference>
<dbReference type="RefSeq" id="WP_044350726.1">
    <property type="nucleotide sequence ID" value="NZ_AZAC01000033.1"/>
</dbReference>
<dbReference type="InterPro" id="IPR046373">
    <property type="entry name" value="Acyl-CoA_Oxase/DH_mid-dom_sf"/>
</dbReference>
<sequence>MTPKALRSDPEKLLRQIMARFVAQEVAPLAQEIDESGEFPMELFKKLAEMQAFGIRYAKNKGGSGGNCTLYCIMCEELAKGLLSLAAVAAKQCLMATNFLYRFGADEIKERYFMPAMRGEMLGSFCLTEPEAGGDLGRVTTTATDRGDHWLIQGMKTWITNAPLASFFTVLCQSDPEKGIRGLNFFLLPRDTKGLTVSPSFELLGTRTTQIGEVAFDNCLIPKDHLLGKPGKGLGALLSILAEIRAMTAALALGLSKAAYETSFQYAQERSQFGKTINNYQLIQAKIADMATEIWASELMLYKTAAMIDSGEPCGRESAMLKYFATETACRACDEATRIMGAYAYSSEYPAQRYFRDCRFLLYGGGTHEVLKPNIAREAGFWGAR</sequence>
<dbReference type="Gene3D" id="2.40.110.10">
    <property type="entry name" value="Butyryl-CoA Dehydrogenase, subunit A, domain 2"/>
    <property type="match status" value="1"/>
</dbReference>
<dbReference type="FunFam" id="2.40.110.10:FF:000002">
    <property type="entry name" value="Acyl-CoA dehydrogenase fadE12"/>
    <property type="match status" value="1"/>
</dbReference>
<comment type="similarity">
    <text evidence="2 7">Belongs to the acyl-CoA dehydrogenase family.</text>
</comment>
<accession>A0A0D2J9I8</accession>